<proteinExistence type="inferred from homology"/>
<evidence type="ECO:0000256" key="1">
    <source>
        <dbReference type="ARBA" id="ARBA00004496"/>
    </source>
</evidence>
<evidence type="ECO:0000313" key="14">
    <source>
        <dbReference type="EMBL" id="PYE01211.1"/>
    </source>
</evidence>
<evidence type="ECO:0000259" key="13">
    <source>
        <dbReference type="Pfam" id="PF00275"/>
    </source>
</evidence>
<dbReference type="InterPro" id="IPR001986">
    <property type="entry name" value="Enolpyruvate_Tfrase_dom"/>
</dbReference>
<comment type="similarity">
    <text evidence="10 12">Belongs to the EPSP synthase family. MurA subfamily.</text>
</comment>
<dbReference type="EMBL" id="QJUE01000005">
    <property type="protein sequence ID" value="PYE01211.1"/>
    <property type="molecule type" value="Genomic_DNA"/>
</dbReference>
<dbReference type="NCBIfam" id="NF006873">
    <property type="entry name" value="PRK09369.1"/>
    <property type="match status" value="1"/>
</dbReference>
<dbReference type="AlphaFoldDB" id="A0A318R2R2"/>
<feature type="modified residue" description="2-(S-cysteinyl)pyruvic acid O-phosphothioketal" evidence="12">
    <location>
        <position position="128"/>
    </location>
</feature>
<comment type="catalytic activity">
    <reaction evidence="11 12">
        <text>phosphoenolpyruvate + UDP-N-acetyl-alpha-D-glucosamine = UDP-N-acetyl-3-O-(1-carboxyvinyl)-alpha-D-glucosamine + phosphate</text>
        <dbReference type="Rhea" id="RHEA:18681"/>
        <dbReference type="ChEBI" id="CHEBI:43474"/>
        <dbReference type="ChEBI" id="CHEBI:57705"/>
        <dbReference type="ChEBI" id="CHEBI:58702"/>
        <dbReference type="ChEBI" id="CHEBI:68483"/>
        <dbReference type="EC" id="2.5.1.7"/>
    </reaction>
</comment>
<comment type="subcellular location">
    <subcellularLocation>
        <location evidence="1 12">Cytoplasm</location>
    </subcellularLocation>
</comment>
<dbReference type="PANTHER" id="PTHR43783:SF1">
    <property type="entry name" value="UDP-N-ACETYLGLUCOSAMINE 1-CARBOXYVINYLTRANSFERASE"/>
    <property type="match status" value="1"/>
</dbReference>
<dbReference type="Gene3D" id="3.65.10.10">
    <property type="entry name" value="Enolpyruvate transferase domain"/>
    <property type="match status" value="2"/>
</dbReference>
<evidence type="ECO:0000256" key="4">
    <source>
        <dbReference type="ARBA" id="ARBA00022618"/>
    </source>
</evidence>
<feature type="binding site" evidence="12">
    <location>
        <begin position="34"/>
        <end position="35"/>
    </location>
    <ligand>
        <name>phosphoenolpyruvate</name>
        <dbReference type="ChEBI" id="CHEBI:58702"/>
    </ligand>
</feature>
<evidence type="ECO:0000256" key="12">
    <source>
        <dbReference type="HAMAP-Rule" id="MF_00111"/>
    </source>
</evidence>
<comment type="caution">
    <text evidence="14">The sequence shown here is derived from an EMBL/GenBank/DDBJ whole genome shotgun (WGS) entry which is preliminary data.</text>
</comment>
<dbReference type="GO" id="GO:0009252">
    <property type="term" value="P:peptidoglycan biosynthetic process"/>
    <property type="evidence" value="ECO:0007669"/>
    <property type="project" value="UniProtKB-UniRule"/>
</dbReference>
<dbReference type="PANTHER" id="PTHR43783">
    <property type="entry name" value="UDP-N-ACETYLGLUCOSAMINE 1-CARBOXYVINYLTRANSFERASE"/>
    <property type="match status" value="1"/>
</dbReference>
<keyword evidence="12" id="KW-0670">Pyruvate</keyword>
<dbReference type="InterPro" id="IPR050068">
    <property type="entry name" value="MurA_subfamily"/>
</dbReference>
<keyword evidence="4 12" id="KW-0132">Cell division</keyword>
<dbReference type="UniPathway" id="UPA00219"/>
<keyword evidence="6 12" id="KW-0133">Cell shape</keyword>
<dbReference type="Proteomes" id="UP000247807">
    <property type="component" value="Unassembled WGS sequence"/>
</dbReference>
<accession>A0A318R2R2</accession>
<evidence type="ECO:0000256" key="11">
    <source>
        <dbReference type="ARBA" id="ARBA00047527"/>
    </source>
</evidence>
<dbReference type="OrthoDB" id="9803760at2"/>
<dbReference type="InterPro" id="IPR036968">
    <property type="entry name" value="Enolpyruvate_Tfrase_sf"/>
</dbReference>
<feature type="binding site" evidence="12">
    <location>
        <position position="342"/>
    </location>
    <ligand>
        <name>UDP-N-acetyl-alpha-D-glucosamine</name>
        <dbReference type="ChEBI" id="CHEBI:57705"/>
    </ligand>
</feature>
<dbReference type="CDD" id="cd01555">
    <property type="entry name" value="UdpNAET"/>
    <property type="match status" value="1"/>
</dbReference>
<evidence type="ECO:0000313" key="15">
    <source>
        <dbReference type="Proteomes" id="UP000247807"/>
    </source>
</evidence>
<comment type="function">
    <text evidence="12">Cell wall formation. Adds enolpyruvyl to UDP-N-acetylglucosamine.</text>
</comment>
<dbReference type="GO" id="GO:0008760">
    <property type="term" value="F:UDP-N-acetylglucosamine 1-carboxyvinyltransferase activity"/>
    <property type="evidence" value="ECO:0007669"/>
    <property type="project" value="UniProtKB-UniRule"/>
</dbReference>
<evidence type="ECO:0000256" key="8">
    <source>
        <dbReference type="ARBA" id="ARBA00023306"/>
    </source>
</evidence>
<comment type="pathway">
    <text evidence="2 12">Cell wall biogenesis; peptidoglycan biosynthesis.</text>
</comment>
<dbReference type="SUPFAM" id="SSF55205">
    <property type="entry name" value="EPT/RTPC-like"/>
    <property type="match status" value="1"/>
</dbReference>
<dbReference type="InterPro" id="IPR013792">
    <property type="entry name" value="RNA3'P_cycl/enolpyr_Trfase_a/b"/>
</dbReference>
<feature type="domain" description="Enolpyruvate transferase" evidence="13">
    <location>
        <begin position="18"/>
        <end position="421"/>
    </location>
</feature>
<sequence length="458" mass="49044">MSSVATIKRKVIPPHLEVKGGHQLSGVLKVSGAKNSSLVLMAAALLTKETLLIKNVPKLTDIEVLSEILLNLGAKLTKRNNSIEINSRCIHNAELPYQLVHSLRASFFCIGPLLARLGEAKIPLPGGCNIGARPVDEHINGLKALGAEVVINNEVVSAQVSTKNKRLHGANITLKYPSVGATETILMASCLAMGKTTISNAAREPEIQDLAKMLNSMGAKVSGAGTQRITIKGVKTLRGTSHSVIPDRIEAGTFLIASAITRSPLIVGPLVPNHLSAVILKLQECGCSISHHGNHYLKIIPREISGVDITTSPFPGFPTDLQAPFMSLMATAKGSSKIKEKVFEKRMQHVNELIKMGACISLEQNTAHIKGVKELIGSNVKGGDLRSSAAIILACISAKGNSIFTGLDHLDRGYEKLEEKLSNAGSIISRKFDQKTSQISFSNKKFTEDNIDTQKNAA</sequence>
<dbReference type="NCBIfam" id="TIGR01072">
    <property type="entry name" value="murA"/>
    <property type="match status" value="1"/>
</dbReference>
<gene>
    <name evidence="12 14" type="primary">murA</name>
    <name evidence="14" type="ORF">DNJ73_07250</name>
</gene>
<evidence type="ECO:0000256" key="2">
    <source>
        <dbReference type="ARBA" id="ARBA00004752"/>
    </source>
</evidence>
<dbReference type="GO" id="GO:0051301">
    <property type="term" value="P:cell division"/>
    <property type="evidence" value="ECO:0007669"/>
    <property type="project" value="UniProtKB-KW"/>
</dbReference>
<dbReference type="GO" id="GO:0008360">
    <property type="term" value="P:regulation of cell shape"/>
    <property type="evidence" value="ECO:0007669"/>
    <property type="project" value="UniProtKB-KW"/>
</dbReference>
<dbReference type="HAMAP" id="MF_00111">
    <property type="entry name" value="MurA"/>
    <property type="match status" value="1"/>
</dbReference>
<keyword evidence="7 12" id="KW-0573">Peptidoglycan synthesis</keyword>
<dbReference type="EC" id="2.5.1.7" evidence="12"/>
<name>A0A318R2R2_PROMR</name>
<keyword evidence="5 12" id="KW-0808">Transferase</keyword>
<evidence type="ECO:0000256" key="5">
    <source>
        <dbReference type="ARBA" id="ARBA00022679"/>
    </source>
</evidence>
<evidence type="ECO:0000256" key="6">
    <source>
        <dbReference type="ARBA" id="ARBA00022960"/>
    </source>
</evidence>
<dbReference type="RefSeq" id="WP_158467039.1">
    <property type="nucleotide sequence ID" value="NZ_QJUE01000005.1"/>
</dbReference>
<dbReference type="GO" id="GO:0071555">
    <property type="term" value="P:cell wall organization"/>
    <property type="evidence" value="ECO:0007669"/>
    <property type="project" value="UniProtKB-KW"/>
</dbReference>
<evidence type="ECO:0000256" key="10">
    <source>
        <dbReference type="ARBA" id="ARBA00038367"/>
    </source>
</evidence>
<keyword evidence="8 12" id="KW-0131">Cell cycle</keyword>
<evidence type="ECO:0000256" key="3">
    <source>
        <dbReference type="ARBA" id="ARBA00022490"/>
    </source>
</evidence>
<feature type="binding site" evidence="12">
    <location>
        <position position="320"/>
    </location>
    <ligand>
        <name>UDP-N-acetyl-alpha-D-glucosamine</name>
        <dbReference type="ChEBI" id="CHEBI:57705"/>
    </ligand>
</feature>
<comment type="caution">
    <text evidence="12">Lacks conserved residue(s) required for the propagation of feature annotation.</text>
</comment>
<reference evidence="14 15" key="1">
    <citation type="journal article" date="2018" name="Appl. Environ. Microbiol.">
        <title>Genome rearrangement shapes Prochlorococcus ecological adaptation.</title>
        <authorList>
            <person name="Yan W."/>
            <person name="Wei S."/>
            <person name="Wang Q."/>
            <person name="Xiao X."/>
            <person name="Zeng Q."/>
            <person name="Jiao N."/>
            <person name="Zhang R."/>
        </authorList>
    </citation>
    <scope>NUCLEOTIDE SEQUENCE [LARGE SCALE GENOMIC DNA]</scope>
    <source>
        <strain evidence="14 15">XMU1408</strain>
    </source>
</reference>
<dbReference type="InterPro" id="IPR005750">
    <property type="entry name" value="UDP_GlcNAc_COvinyl_MurA"/>
</dbReference>
<dbReference type="GO" id="GO:0005737">
    <property type="term" value="C:cytoplasm"/>
    <property type="evidence" value="ECO:0007669"/>
    <property type="project" value="UniProtKB-SubCell"/>
</dbReference>
<evidence type="ECO:0000256" key="9">
    <source>
        <dbReference type="ARBA" id="ARBA00023316"/>
    </source>
</evidence>
<protein>
    <recommendedName>
        <fullName evidence="12">UDP-N-acetylglucosamine 1-carboxyvinyltransferase</fullName>
        <ecNumber evidence="12">2.5.1.7</ecNumber>
    </recommendedName>
    <alternativeName>
        <fullName evidence="12">Enoylpyruvate transferase</fullName>
    </alternativeName>
    <alternativeName>
        <fullName evidence="12">UDP-N-acetylglucosamine enolpyruvyl transferase</fullName>
        <shortName evidence="12">EPT</shortName>
    </alternativeName>
</protein>
<evidence type="ECO:0000256" key="7">
    <source>
        <dbReference type="ARBA" id="ARBA00022984"/>
    </source>
</evidence>
<keyword evidence="9 12" id="KW-0961">Cell wall biogenesis/degradation</keyword>
<organism evidence="14 15">
    <name type="scientific">Prochlorococcus marinus XMU1408</name>
    <dbReference type="NCBI Taxonomy" id="2213228"/>
    <lineage>
        <taxon>Bacteria</taxon>
        <taxon>Bacillati</taxon>
        <taxon>Cyanobacteriota</taxon>
        <taxon>Cyanophyceae</taxon>
        <taxon>Synechococcales</taxon>
        <taxon>Prochlorococcaceae</taxon>
        <taxon>Prochlorococcus</taxon>
    </lineage>
</organism>
<feature type="binding site" evidence="12">
    <location>
        <position position="104"/>
    </location>
    <ligand>
        <name>UDP-N-acetyl-alpha-D-glucosamine</name>
        <dbReference type="ChEBI" id="CHEBI:57705"/>
    </ligand>
</feature>
<keyword evidence="3 12" id="KW-0963">Cytoplasm</keyword>
<feature type="active site" description="Proton donor" evidence="12">
    <location>
        <position position="128"/>
    </location>
</feature>
<dbReference type="FunFam" id="3.65.10.10:FF:000001">
    <property type="entry name" value="UDP-N-acetylglucosamine 1-carboxyvinyltransferase"/>
    <property type="match status" value="1"/>
</dbReference>
<dbReference type="GO" id="GO:0019277">
    <property type="term" value="P:UDP-N-acetylgalactosamine biosynthetic process"/>
    <property type="evidence" value="ECO:0007669"/>
    <property type="project" value="InterPro"/>
</dbReference>
<dbReference type="Pfam" id="PF00275">
    <property type="entry name" value="EPSP_synthase"/>
    <property type="match status" value="1"/>
</dbReference>